<dbReference type="InterPro" id="IPR038071">
    <property type="entry name" value="UROD/MetE-like_sf"/>
</dbReference>
<dbReference type="KEGG" id="rter:IDM49_10435"/>
<dbReference type="EMBL" id="CP061539">
    <property type="protein sequence ID" value="QNV37608.1"/>
    <property type="molecule type" value="Genomic_DNA"/>
</dbReference>
<proteinExistence type="predicted"/>
<dbReference type="GeneID" id="96624656"/>
<gene>
    <name evidence="2" type="ORF">IDM49_10435</name>
</gene>
<dbReference type="SUPFAM" id="SSF51726">
    <property type="entry name" value="UROD/MetE-like"/>
    <property type="match status" value="1"/>
</dbReference>
<dbReference type="GO" id="GO:0003871">
    <property type="term" value="F:5-methyltetrahydropteroyltriglutamate-homocysteine S-methyltransferase activity"/>
    <property type="evidence" value="ECO:0007669"/>
    <property type="project" value="InterPro"/>
</dbReference>
<dbReference type="AlphaFoldDB" id="A0A7H2BD62"/>
<dbReference type="PANTHER" id="PTHR43844:SF2">
    <property type="entry name" value="SYNTHASE, VITAMIN-B12 INDEPENDENT, PUTATIVE (AFU_ORTHOLOGUE AFUA_3G12060)-RELATED"/>
    <property type="match status" value="1"/>
</dbReference>
<evidence type="ECO:0000313" key="2">
    <source>
        <dbReference type="EMBL" id="QNV37608.1"/>
    </source>
</evidence>
<accession>A0A7H2BD62</accession>
<dbReference type="RefSeq" id="WP_190724457.1">
    <property type="nucleotide sequence ID" value="NZ_CP061539.1"/>
</dbReference>
<dbReference type="GO" id="GO:0008270">
    <property type="term" value="F:zinc ion binding"/>
    <property type="evidence" value="ECO:0007669"/>
    <property type="project" value="InterPro"/>
</dbReference>
<dbReference type="Pfam" id="PF01717">
    <property type="entry name" value="Meth_synt_2"/>
    <property type="match status" value="1"/>
</dbReference>
<evidence type="ECO:0000313" key="3">
    <source>
        <dbReference type="Proteomes" id="UP000516404"/>
    </source>
</evidence>
<dbReference type="Gene3D" id="3.20.20.210">
    <property type="match status" value="1"/>
</dbReference>
<keyword evidence="3" id="KW-1185">Reference proteome</keyword>
<dbReference type="InterPro" id="IPR002629">
    <property type="entry name" value="Met_Synth_C/arc"/>
</dbReference>
<dbReference type="Proteomes" id="UP000516404">
    <property type="component" value="Chromosome"/>
</dbReference>
<organism evidence="2 3">
    <name type="scientific">Rothia terrae</name>
    <dbReference type="NCBI Taxonomy" id="396015"/>
    <lineage>
        <taxon>Bacteria</taxon>
        <taxon>Bacillati</taxon>
        <taxon>Actinomycetota</taxon>
        <taxon>Actinomycetes</taxon>
        <taxon>Micrococcales</taxon>
        <taxon>Micrococcaceae</taxon>
        <taxon>Rothia</taxon>
    </lineage>
</organism>
<feature type="domain" description="Cobalamin-independent methionine synthase MetE C-terminal/archaeal" evidence="1">
    <location>
        <begin position="199"/>
        <end position="377"/>
    </location>
</feature>
<sequence>MAITQNTDHFQSTHVGSLPRSERLLQANKDRRAGALSDTNFLNVFTEEVDAIVARQAEVGVSIVNDGEYGHTTVSNSDYGSWWTYSFERTGGLEIVEGITPEELFKTPGNGRLNDFGIRRDWNKFADFYSTLNLRNENDGVFPVATGELSYIGQDEVQRDISTLKSAAQKADAQDAFVAALSPGSAARIGNKFYATDEEWIYAWADVLHEEYKAIADAGLTIQIDDPSFAEAWDQLVPEPTVDEYLKFTQLALEALNYALKDIPQNQVRYHLCWGSWHGPHTTDIELKHIQKALFGLNVGGYTFEAANARHAHEWKVWEGVDLEGTILYPGLVSHSTNVVEHPELVAQRLEQFASVAGKENVVASTDCSLGGRLHEDIAWAKLSALTEGARIASEKLFS</sequence>
<dbReference type="CDD" id="cd03311">
    <property type="entry name" value="CIMS_C_terminal_like"/>
    <property type="match status" value="1"/>
</dbReference>
<dbReference type="PANTHER" id="PTHR43844">
    <property type="entry name" value="METHIONINE SYNTHASE"/>
    <property type="match status" value="1"/>
</dbReference>
<name>A0A7H2BD62_9MICC</name>
<protein>
    <submittedName>
        <fullName evidence="2">Cobalamin-independent methionine synthase II family protein</fullName>
    </submittedName>
</protein>
<evidence type="ECO:0000259" key="1">
    <source>
        <dbReference type="Pfam" id="PF01717"/>
    </source>
</evidence>
<dbReference type="GO" id="GO:0009086">
    <property type="term" value="P:methionine biosynthetic process"/>
    <property type="evidence" value="ECO:0007669"/>
    <property type="project" value="InterPro"/>
</dbReference>
<reference evidence="2 3" key="1">
    <citation type="submission" date="2020-09" db="EMBL/GenBank/DDBJ databases">
        <title>Investigation of environmental microbes.</title>
        <authorList>
            <person name="Ou Y."/>
            <person name="Kang Q."/>
        </authorList>
    </citation>
    <scope>NUCLEOTIDE SEQUENCE [LARGE SCALE GENOMIC DNA]</scope>
    <source>
        <strain evidence="2 3">KJZ-14</strain>
    </source>
</reference>